<dbReference type="InterPro" id="IPR022284">
    <property type="entry name" value="GPAT/DHAPAT"/>
</dbReference>
<dbReference type="GO" id="GO:0008654">
    <property type="term" value="P:phospholipid biosynthetic process"/>
    <property type="evidence" value="ECO:0007669"/>
    <property type="project" value="TreeGrafter"/>
</dbReference>
<dbReference type="InterPro" id="IPR041728">
    <property type="entry name" value="GPAT/DHAPAT_LPLAT"/>
</dbReference>
<dbReference type="GO" id="GO:0006072">
    <property type="term" value="P:glycerol-3-phosphate metabolic process"/>
    <property type="evidence" value="ECO:0007669"/>
    <property type="project" value="TreeGrafter"/>
</dbReference>
<evidence type="ECO:0000256" key="2">
    <source>
        <dbReference type="ARBA" id="ARBA00007937"/>
    </source>
</evidence>
<comment type="similarity">
    <text evidence="2">Belongs to the GPAT/DAPAT family.</text>
</comment>
<dbReference type="Pfam" id="PF19277">
    <property type="entry name" value="GPAT_C"/>
    <property type="match status" value="1"/>
</dbReference>
<reference evidence="8" key="1">
    <citation type="submission" date="2018-04" db="EMBL/GenBank/DDBJ databases">
        <authorList>
            <person name="Go L.Y."/>
            <person name="Mitchell J.A."/>
        </authorList>
    </citation>
    <scope>NUCLEOTIDE SEQUENCE</scope>
    <source>
        <tissue evidence="8">Whole organism</tissue>
    </source>
</reference>
<protein>
    <submittedName>
        <fullName evidence="9">CSON002017 protein</fullName>
    </submittedName>
</protein>
<dbReference type="OMA" id="AQQRYIC"/>
<keyword evidence="3" id="KW-0808">Transferase</keyword>
<sequence length="873" mass="98716">MLVLLEVCFIVGLVCYVYKNSPSNMLDALQARANIWLTDDRKAPSLFTSSTIRTTNEQRTRELAQKKDRQKKLLESELYNIKERPSPVVTPPMRQLTGLSCKFCAPSNSETQLDPSQKRRNVIDILKVTTHAGWRPGASKYDWGSWCPHLAQSLRLQGYEYPEVSPTVMDDERMQTAIRQAAKESLMEKKEKLYENSIENMAEEFDENEYYEKMLLEHKNRAKKLLIELRSAVSEVLLRTTSWVLYKLLPMFLSGVAAHPAHIDMLKAANKKMPNAPMIFLPLHRSHLDYILVTFILCNNDLRAPLVAAGNNLNITFFGRLLRGLGAFFIKRKIDPIAGKKDVVYRGLLHTYMQKALGAGHNIEFFIEGGRTRTGKPLMPKSGVLSVIIDACMDGTIPDALLVPVSINYEKLVDGNFVREQLGQKKQPETFKSAINAIWDTINSQYGLMRIDFNEPFSLRDLVKSFSKTNENGTKTNGLRRSLQHNPSTSSLYGTDVVQEEYRVIVDSIARHVVFDCASATSIMTTNALAFLLLTQFRDGATLSVLVDALNRFRDDVSRGNRDLGFTGSSEDVIKYAANLLGPGLVTVEKRGVQTFIKPVTMIPNVIELYYYANTVVPFYALESVIVTVANKLATEHQSNGTILEEVPVADNEVTDLSKQLCDILRYEFIFCKPCQNFDIVLTDTITRLSDKNILHKPVIEVTEDESRAQRLYKYLASDNQLDFSDDDSSSEDENSNVRKHQYGISKDQQIFLPAEKHCDRIVLMTVIAPIIHTYLAVAETLHYLVGCNSIIENEFIKKCVDEITSRVEMGKCKYGESISTDSIRNCIKLLEKWSIVDISTRTGARLLSLNPVYDSKIGINNTINRIKKFIPC</sequence>
<evidence type="ECO:0000256" key="5">
    <source>
        <dbReference type="ARBA" id="ARBA00023315"/>
    </source>
</evidence>
<accession>A0A336MI00</accession>
<feature type="chain" id="PRO_5033343188" evidence="6">
    <location>
        <begin position="20"/>
        <end position="873"/>
    </location>
</feature>
<evidence type="ECO:0000256" key="6">
    <source>
        <dbReference type="SAM" id="SignalP"/>
    </source>
</evidence>
<reference evidence="9" key="2">
    <citation type="submission" date="2018-07" db="EMBL/GenBank/DDBJ databases">
        <authorList>
            <person name="Quirk P.G."/>
            <person name="Krulwich T.A."/>
        </authorList>
    </citation>
    <scope>NUCLEOTIDE SEQUENCE</scope>
</reference>
<dbReference type="CDD" id="cd07993">
    <property type="entry name" value="LPLAT_DHAPAT-like"/>
    <property type="match status" value="1"/>
</dbReference>
<dbReference type="GO" id="GO:0019432">
    <property type="term" value="P:triglyceride biosynthetic process"/>
    <property type="evidence" value="ECO:0007669"/>
    <property type="project" value="TreeGrafter"/>
</dbReference>
<evidence type="ECO:0000256" key="1">
    <source>
        <dbReference type="ARBA" id="ARBA00004370"/>
    </source>
</evidence>
<dbReference type="InterPro" id="IPR002123">
    <property type="entry name" value="Plipid/glycerol_acylTrfase"/>
</dbReference>
<evidence type="ECO:0000313" key="8">
    <source>
        <dbReference type="EMBL" id="SSX10364.1"/>
    </source>
</evidence>
<dbReference type="EMBL" id="UFQT01001326">
    <property type="protein sequence ID" value="SSX30052.1"/>
    <property type="molecule type" value="Genomic_DNA"/>
</dbReference>
<keyword evidence="6" id="KW-0732">Signal</keyword>
<keyword evidence="5" id="KW-0012">Acyltransferase</keyword>
<dbReference type="Pfam" id="PF01553">
    <property type="entry name" value="Acyltransferase"/>
    <property type="match status" value="1"/>
</dbReference>
<dbReference type="GO" id="GO:0004366">
    <property type="term" value="F:glycerol-3-phosphate O-acyltransferase activity"/>
    <property type="evidence" value="ECO:0007669"/>
    <property type="project" value="TreeGrafter"/>
</dbReference>
<evidence type="ECO:0000256" key="4">
    <source>
        <dbReference type="ARBA" id="ARBA00023136"/>
    </source>
</evidence>
<dbReference type="SUPFAM" id="SSF69593">
    <property type="entry name" value="Glycerol-3-phosphate (1)-acyltransferase"/>
    <property type="match status" value="1"/>
</dbReference>
<evidence type="ECO:0000256" key="3">
    <source>
        <dbReference type="ARBA" id="ARBA00022679"/>
    </source>
</evidence>
<dbReference type="VEuPathDB" id="VectorBase:CSON002017"/>
<feature type="signal peptide" evidence="6">
    <location>
        <begin position="1"/>
        <end position="19"/>
    </location>
</feature>
<dbReference type="AlphaFoldDB" id="A0A336MI00"/>
<organism evidence="9">
    <name type="scientific">Culicoides sonorensis</name>
    <name type="common">Biting midge</name>
    <dbReference type="NCBI Taxonomy" id="179676"/>
    <lineage>
        <taxon>Eukaryota</taxon>
        <taxon>Metazoa</taxon>
        <taxon>Ecdysozoa</taxon>
        <taxon>Arthropoda</taxon>
        <taxon>Hexapoda</taxon>
        <taxon>Insecta</taxon>
        <taxon>Pterygota</taxon>
        <taxon>Neoptera</taxon>
        <taxon>Endopterygota</taxon>
        <taxon>Diptera</taxon>
        <taxon>Nematocera</taxon>
        <taxon>Chironomoidea</taxon>
        <taxon>Ceratopogonidae</taxon>
        <taxon>Ceratopogoninae</taxon>
        <taxon>Culicoides</taxon>
        <taxon>Monoculicoides</taxon>
    </lineage>
</organism>
<dbReference type="GO" id="GO:0031966">
    <property type="term" value="C:mitochondrial membrane"/>
    <property type="evidence" value="ECO:0007669"/>
    <property type="project" value="TreeGrafter"/>
</dbReference>
<dbReference type="EMBL" id="UFQS01001326">
    <property type="protein sequence ID" value="SSX10364.1"/>
    <property type="molecule type" value="Genomic_DNA"/>
</dbReference>
<dbReference type="PANTHER" id="PTHR12563">
    <property type="entry name" value="GLYCEROL-3-PHOSPHATE ACYLTRANSFERASE"/>
    <property type="match status" value="1"/>
</dbReference>
<feature type="domain" description="Phospholipid/glycerol acyltransferase" evidence="7">
    <location>
        <begin position="278"/>
        <end position="410"/>
    </location>
</feature>
<comment type="subcellular location">
    <subcellularLocation>
        <location evidence="1">Membrane</location>
    </subcellularLocation>
</comment>
<dbReference type="GO" id="GO:0006631">
    <property type="term" value="P:fatty acid metabolic process"/>
    <property type="evidence" value="ECO:0007669"/>
    <property type="project" value="TreeGrafter"/>
</dbReference>
<name>A0A336MI00_CULSO</name>
<gene>
    <name evidence="9" type="primary">CSON002017</name>
</gene>
<dbReference type="InterPro" id="IPR045520">
    <property type="entry name" value="GPAT/DHAPAT_C"/>
</dbReference>
<evidence type="ECO:0000259" key="7">
    <source>
        <dbReference type="SMART" id="SM00563"/>
    </source>
</evidence>
<dbReference type="SMART" id="SM00563">
    <property type="entry name" value="PlsC"/>
    <property type="match status" value="1"/>
</dbReference>
<dbReference type="PANTHER" id="PTHR12563:SF23">
    <property type="entry name" value="BCDNA.GH07066"/>
    <property type="match status" value="1"/>
</dbReference>
<keyword evidence="4" id="KW-0472">Membrane</keyword>
<proteinExistence type="inferred from homology"/>
<evidence type="ECO:0000313" key="9">
    <source>
        <dbReference type="EMBL" id="SSX30052.1"/>
    </source>
</evidence>